<dbReference type="InterPro" id="IPR013525">
    <property type="entry name" value="ABC2_TM"/>
</dbReference>
<comment type="subcellular location">
    <subcellularLocation>
        <location evidence="1">Cell membrane</location>
        <topology evidence="1">Multi-pass membrane protein</topology>
    </subcellularLocation>
</comment>
<dbReference type="PANTHER" id="PTHR30294">
    <property type="entry name" value="MEMBRANE COMPONENT OF ABC TRANSPORTER YHHJ-RELATED"/>
    <property type="match status" value="1"/>
</dbReference>
<reference evidence="8 9" key="1">
    <citation type="journal article" date="2019" name="Int. J. Syst. Evol. Microbiol.">
        <title>The Global Catalogue of Microorganisms (GCM) 10K type strain sequencing project: providing services to taxonomists for standard genome sequencing and annotation.</title>
        <authorList>
            <consortium name="The Broad Institute Genomics Platform"/>
            <consortium name="The Broad Institute Genome Sequencing Center for Infectious Disease"/>
            <person name="Wu L."/>
            <person name="Ma J."/>
        </authorList>
    </citation>
    <scope>NUCLEOTIDE SEQUENCE [LARGE SCALE GENOMIC DNA]</scope>
    <source>
        <strain evidence="8 9">JCM 12389</strain>
    </source>
</reference>
<feature type="transmembrane region" description="Helical" evidence="6">
    <location>
        <begin position="279"/>
        <end position="304"/>
    </location>
</feature>
<proteinExistence type="predicted"/>
<evidence type="ECO:0000313" key="8">
    <source>
        <dbReference type="EMBL" id="GAA0488359.1"/>
    </source>
</evidence>
<sequence length="413" mass="46644">MRNSMKVAKWEYKRNMKNKSFIISLFLTPLLFLVFFNLPLLFDNDEAEEAGPQIHIYDELGVWSELKNQLPEEQTENWQEIDAFKSEEEIIQELENEENTAYIMLTEDVLKSGSVHVYMSKDLNENAVFQANILEHPLLAQKLADMGLTSEQAQIAASGITFEPVTPESASQTQASENEGQSQEELLERVVPVAFAGVILFSILITGMMIFQSASQEKKEKVAEIVLSSLTPEELMQGKIYGYFALGITQVAAWMVLILPFLAWRVDIPFLEYLLVPELFLLIFIAIAGYLLFASIFVSIGATVEDMNSTSNFQGMLFMLPFLPAIFIGPIMSDPSGIIAQVGTYFPITTPGVLLVRLAMLEEWPWIEIIIAIAILIVSIWVFMKLAGKIFKTGILMYGKDATPKEIWKWIRQ</sequence>
<accession>A0ABN1B1E6</accession>
<organism evidence="8 9">
    <name type="scientific">Salinibacillus aidingensis</name>
    <dbReference type="NCBI Taxonomy" id="237684"/>
    <lineage>
        <taxon>Bacteria</taxon>
        <taxon>Bacillati</taxon>
        <taxon>Bacillota</taxon>
        <taxon>Bacilli</taxon>
        <taxon>Bacillales</taxon>
        <taxon>Bacillaceae</taxon>
        <taxon>Salinibacillus</taxon>
    </lineage>
</organism>
<protein>
    <submittedName>
        <fullName evidence="8">ABC transporter permease</fullName>
    </submittedName>
</protein>
<dbReference type="Pfam" id="PF12698">
    <property type="entry name" value="ABC2_membrane_3"/>
    <property type="match status" value="1"/>
</dbReference>
<evidence type="ECO:0000256" key="3">
    <source>
        <dbReference type="ARBA" id="ARBA00022692"/>
    </source>
</evidence>
<feature type="domain" description="ABC-2 type transporter transmembrane" evidence="7">
    <location>
        <begin position="19"/>
        <end position="387"/>
    </location>
</feature>
<keyword evidence="5 6" id="KW-0472">Membrane</keyword>
<gene>
    <name evidence="8" type="ORF">GCM10008986_12550</name>
</gene>
<feature type="transmembrane region" description="Helical" evidence="6">
    <location>
        <begin position="316"/>
        <end position="333"/>
    </location>
</feature>
<name>A0ABN1B1E6_9BACI</name>
<evidence type="ECO:0000256" key="6">
    <source>
        <dbReference type="SAM" id="Phobius"/>
    </source>
</evidence>
<keyword evidence="9" id="KW-1185">Reference proteome</keyword>
<dbReference type="PANTHER" id="PTHR30294:SF29">
    <property type="entry name" value="MULTIDRUG ABC TRANSPORTER PERMEASE YBHS-RELATED"/>
    <property type="match status" value="1"/>
</dbReference>
<evidence type="ECO:0000256" key="4">
    <source>
        <dbReference type="ARBA" id="ARBA00022989"/>
    </source>
</evidence>
<evidence type="ECO:0000256" key="2">
    <source>
        <dbReference type="ARBA" id="ARBA00022475"/>
    </source>
</evidence>
<keyword evidence="4 6" id="KW-1133">Transmembrane helix</keyword>
<keyword evidence="2" id="KW-1003">Cell membrane</keyword>
<evidence type="ECO:0000256" key="1">
    <source>
        <dbReference type="ARBA" id="ARBA00004651"/>
    </source>
</evidence>
<dbReference type="InterPro" id="IPR051449">
    <property type="entry name" value="ABC-2_transporter_component"/>
</dbReference>
<feature type="transmembrane region" description="Helical" evidence="6">
    <location>
        <begin position="190"/>
        <end position="211"/>
    </location>
</feature>
<comment type="caution">
    <text evidence="8">The sequence shown here is derived from an EMBL/GenBank/DDBJ whole genome shotgun (WGS) entry which is preliminary data.</text>
</comment>
<dbReference type="EMBL" id="BAAADO010000002">
    <property type="protein sequence ID" value="GAA0488359.1"/>
    <property type="molecule type" value="Genomic_DNA"/>
</dbReference>
<feature type="transmembrane region" description="Helical" evidence="6">
    <location>
        <begin position="21"/>
        <end position="42"/>
    </location>
</feature>
<feature type="transmembrane region" description="Helical" evidence="6">
    <location>
        <begin position="240"/>
        <end position="264"/>
    </location>
</feature>
<feature type="transmembrane region" description="Helical" evidence="6">
    <location>
        <begin position="364"/>
        <end position="384"/>
    </location>
</feature>
<evidence type="ECO:0000256" key="5">
    <source>
        <dbReference type="ARBA" id="ARBA00023136"/>
    </source>
</evidence>
<evidence type="ECO:0000313" key="9">
    <source>
        <dbReference type="Proteomes" id="UP001500880"/>
    </source>
</evidence>
<evidence type="ECO:0000259" key="7">
    <source>
        <dbReference type="Pfam" id="PF12698"/>
    </source>
</evidence>
<dbReference type="Proteomes" id="UP001500880">
    <property type="component" value="Unassembled WGS sequence"/>
</dbReference>
<keyword evidence="3 6" id="KW-0812">Transmembrane</keyword>